<reference evidence="7 8" key="1">
    <citation type="submission" date="2023-01" db="EMBL/GenBank/DDBJ databases">
        <title>Analysis of 21 Apiospora genomes using comparative genomics revels a genus with tremendous synthesis potential of carbohydrate active enzymes and secondary metabolites.</title>
        <authorList>
            <person name="Sorensen T."/>
        </authorList>
    </citation>
    <scope>NUCLEOTIDE SEQUENCE [LARGE SCALE GENOMIC DNA]</scope>
    <source>
        <strain evidence="7 8">CBS 83171</strain>
    </source>
</reference>
<dbReference type="InterPro" id="IPR056252">
    <property type="entry name" value="Alfy-like_Arm-like"/>
</dbReference>
<feature type="repeat" description="WD" evidence="3">
    <location>
        <begin position="2378"/>
        <end position="2419"/>
    </location>
</feature>
<feature type="compositionally biased region" description="Basic and acidic residues" evidence="4">
    <location>
        <begin position="1667"/>
        <end position="1687"/>
    </location>
</feature>
<evidence type="ECO:0000256" key="1">
    <source>
        <dbReference type="ARBA" id="ARBA00022574"/>
    </source>
</evidence>
<accession>A0ABR1VLW1</accession>
<feature type="region of interest" description="Disordered" evidence="4">
    <location>
        <begin position="1116"/>
        <end position="1135"/>
    </location>
</feature>
<feature type="compositionally biased region" description="Acidic residues" evidence="4">
    <location>
        <begin position="1750"/>
        <end position="1769"/>
    </location>
</feature>
<dbReference type="InterPro" id="IPR051944">
    <property type="entry name" value="BEACH_domain_protein"/>
</dbReference>
<name>A0ABR1VLW1_9PEZI</name>
<dbReference type="Pfam" id="PF02138">
    <property type="entry name" value="Beach"/>
    <property type="match status" value="1"/>
</dbReference>
<evidence type="ECO:0000256" key="3">
    <source>
        <dbReference type="PROSITE-ProRule" id="PRU00221"/>
    </source>
</evidence>
<feature type="region of interest" description="Disordered" evidence="4">
    <location>
        <begin position="1667"/>
        <end position="1771"/>
    </location>
</feature>
<dbReference type="Pfam" id="PF23295">
    <property type="entry name" value="Arm_4"/>
    <property type="match status" value="1"/>
</dbReference>
<dbReference type="SUPFAM" id="SSF81837">
    <property type="entry name" value="BEACH domain"/>
    <property type="match status" value="1"/>
</dbReference>
<keyword evidence="2" id="KW-0677">Repeat</keyword>
<proteinExistence type="predicted"/>
<feature type="domain" description="BEACH" evidence="5">
    <location>
        <begin position="1953"/>
        <end position="2245"/>
    </location>
</feature>
<dbReference type="InterPro" id="IPR036322">
    <property type="entry name" value="WD40_repeat_dom_sf"/>
</dbReference>
<dbReference type="Pfam" id="PF14844">
    <property type="entry name" value="PH_BEACH"/>
    <property type="match status" value="1"/>
</dbReference>
<dbReference type="PANTHER" id="PTHR46108:SF4">
    <property type="entry name" value="BLUE CHEESE"/>
    <property type="match status" value="1"/>
</dbReference>
<feature type="domain" description="BEACH-type PH" evidence="6">
    <location>
        <begin position="1781"/>
        <end position="1914"/>
    </location>
</feature>
<dbReference type="Pfam" id="PF13385">
    <property type="entry name" value="Laminin_G_3"/>
    <property type="match status" value="1"/>
</dbReference>
<dbReference type="Gene3D" id="2.30.29.30">
    <property type="entry name" value="Pleckstrin-homology domain (PH domain)/Phosphotyrosine-binding domain (PTB)"/>
    <property type="match status" value="1"/>
</dbReference>
<dbReference type="InterPro" id="IPR013320">
    <property type="entry name" value="ConA-like_dom_sf"/>
</dbReference>
<dbReference type="PROSITE" id="PS50082">
    <property type="entry name" value="WD_REPEATS_2"/>
    <property type="match status" value="1"/>
</dbReference>
<dbReference type="Proteomes" id="UP001446871">
    <property type="component" value="Unassembled WGS sequence"/>
</dbReference>
<dbReference type="Gene3D" id="2.60.120.200">
    <property type="match status" value="1"/>
</dbReference>
<dbReference type="InterPro" id="IPR001680">
    <property type="entry name" value="WD40_rpt"/>
</dbReference>
<keyword evidence="8" id="KW-1185">Reference proteome</keyword>
<dbReference type="SMART" id="SM01026">
    <property type="entry name" value="Beach"/>
    <property type="match status" value="1"/>
</dbReference>
<dbReference type="SUPFAM" id="SSF50978">
    <property type="entry name" value="WD40 repeat-like"/>
    <property type="match status" value="1"/>
</dbReference>
<dbReference type="CDD" id="cd01201">
    <property type="entry name" value="PH_BEACH"/>
    <property type="match status" value="1"/>
</dbReference>
<dbReference type="SUPFAM" id="SSF49899">
    <property type="entry name" value="Concanavalin A-like lectins/glucanases"/>
    <property type="match status" value="1"/>
</dbReference>
<dbReference type="InterPro" id="IPR019775">
    <property type="entry name" value="WD40_repeat_CS"/>
</dbReference>
<dbReference type="Gene3D" id="1.10.1540.10">
    <property type="entry name" value="BEACH domain"/>
    <property type="match status" value="1"/>
</dbReference>
<dbReference type="InterPro" id="IPR011993">
    <property type="entry name" value="PH-like_dom_sf"/>
</dbReference>
<dbReference type="InterPro" id="IPR036372">
    <property type="entry name" value="BEACH_dom_sf"/>
</dbReference>
<evidence type="ECO:0000313" key="8">
    <source>
        <dbReference type="Proteomes" id="UP001446871"/>
    </source>
</evidence>
<protein>
    <submittedName>
        <fullName evidence="7">WD repeat and FYVE domain-containing protein</fullName>
    </submittedName>
</protein>
<dbReference type="InterPro" id="IPR015943">
    <property type="entry name" value="WD40/YVTN_repeat-like_dom_sf"/>
</dbReference>
<dbReference type="PROSITE" id="PS50294">
    <property type="entry name" value="WD_REPEATS_REGION"/>
    <property type="match status" value="1"/>
</dbReference>
<evidence type="ECO:0000259" key="6">
    <source>
        <dbReference type="PROSITE" id="PS51783"/>
    </source>
</evidence>
<dbReference type="InterPro" id="IPR000409">
    <property type="entry name" value="BEACH_dom"/>
</dbReference>
<dbReference type="PROSITE" id="PS00678">
    <property type="entry name" value="WD_REPEATS_1"/>
    <property type="match status" value="1"/>
</dbReference>
<dbReference type="PANTHER" id="PTHR46108">
    <property type="entry name" value="BLUE CHEESE"/>
    <property type="match status" value="1"/>
</dbReference>
<dbReference type="Gene3D" id="2.130.10.10">
    <property type="entry name" value="YVTN repeat-like/Quinoprotein amine dehydrogenase"/>
    <property type="match status" value="1"/>
</dbReference>
<evidence type="ECO:0000256" key="2">
    <source>
        <dbReference type="ARBA" id="ARBA00022737"/>
    </source>
</evidence>
<dbReference type="EMBL" id="JAQQWM010000003">
    <property type="protein sequence ID" value="KAK8072224.1"/>
    <property type="molecule type" value="Genomic_DNA"/>
</dbReference>
<dbReference type="SMART" id="SM00320">
    <property type="entry name" value="WD40"/>
    <property type="match status" value="4"/>
</dbReference>
<dbReference type="InterPro" id="IPR023362">
    <property type="entry name" value="PH-BEACH_dom"/>
</dbReference>
<evidence type="ECO:0000313" key="7">
    <source>
        <dbReference type="EMBL" id="KAK8072224.1"/>
    </source>
</evidence>
<gene>
    <name evidence="7" type="ORF">PG996_005572</name>
</gene>
<comment type="caution">
    <text evidence="7">The sequence shown here is derived from an EMBL/GenBank/DDBJ whole genome shotgun (WGS) entry which is preliminary data.</text>
</comment>
<feature type="region of interest" description="Disordered" evidence="4">
    <location>
        <begin position="1086"/>
        <end position="1111"/>
    </location>
</feature>
<sequence>MSTRPSRYRSSTSASTPSPVSKALEVQQKLLNSVAAVLSTQQDPYPKIEELVARLDQIKQHLTAAKPPSSVQDDFRHLHGFQRLFDILRAYSGYYNPQKRSQDEKESLFRLLDAVLGVLSVAFNAHPGNMRYFRTRVESGGWEALEQSIASIGLGGGDLDCWTSSQLFGNLFAFSLQMPTLAEFCQRTIFEDIPVIIAEGDLSEDAPRNEEAPDPEEQAVLIKDAVRTVIGPTTKLQYPETIRTAVDFWISMPKGADSQSITVSLLVLSVIAQVITASTHNLCLVHNTTVHSRLLAISFDSNSGLSGAEHTLVMDICRSLMSLGVKRLADAQALLMNSSSEASEHCLEMPWPIFPPSSSNGYTFMAWIRVDEFDPKSHTTIFGVFDATQTCFLLLYLEKDTQNFILQTSVTSRRPSVRFKSFAFKEKRWYHIALVHRRKTISANKAYLYVDGELVEHIQATFPSPPPLANGSTESFASFASSNNKTMPVQAFLGTPRELSSHLGAGVVSSKWSVATAHLFEEALSDDYLAVPSRLGPRYQGNFQDCLGAFQTYEASAHLGLRNDLVTAGKEGSDLIRVIRDKAGYVMPENRLLLSLMPSSTIRERDSFSDSQLFRALSRGPSHALGQMTMKSGTGIAINTALPSVNDALLRSSGVAVLSGEPVVAVPRHLDDAMWQLAGFTPLALKIVDRALTADSLTRAVEMVFRCVNSSWRNSEAMERCSGYNIMGMLLKCKLGLAPTGAENITARLSLDDVEKDRLSFQLLSLVLDFVGYDHKNSLNSIIKNPLAYRILLVDFDVWRRCVPIVQELYYRQFVTFARNSKYHEYNNRRLLRMRVVKRLLDALKAEPLAVAVVPFFIDALQELVQCSYNTEVHRSLALFITYAFHASPGSLPRTPKPSSAALARPPSATPTRPVVDTGRAGYVLNTSLNRKQVGVKILKMYSELLCQKGNLNYIRRFAKTVTNKWLLYLLTENDPEIVVYGSKILARLIVTHGSSYAGKFSGKSGGFHIMAHRLKRWWDIPTIWPICFSILFGYDVAEIDFDKNFDFFSLIETFGQCKIAYPETLPIITSMLQIGLKNILRNQEDPASPREAASPIGTIGNSSAFKGRPRGRSMSLAEELENRQTPQPSQEKVAGNAAVLQTVIRFLADIHSRSMNFKDFALSSEYVKLLLAALYPVIVSTDAVRPETEHDSRDSVLTFEGGDVMIRPISGTSAPAPIVRTSKAVDTALQISTDSLRGSPLRKASSFVLLTSQKPPQLSPARLTHPMSPKKKTNSQNISHAVLEGIMELIVNVFLDQLFSRKEFPGFGLFLKVPPGFQEHQAYFESHVLRSTILHLSNTIKFDWNLLIEPRVLTNMARFSLHMVEAIFEGWFMNGADSMLDFLGFLLEYLNKPDVSKLKSVRLCSQAVSTIRTSFLKLVLLKLSEMDDPQSSDSEAISSLNKILYWQMVILDSLSVDDDNTKLLWFQFYVKLVDTREAVSLATVNLWRIMLVQKPEESKAIFEQFTSTEKTNLVSEFEKLTELDNESFVAWVTEHRASLDQLFVNGLSRSWEDFVRLENSRTTETAKSRLAKRREVLKRWQLENSEKESAVLRHDMTNAAWMKSIYGSEHFKHQRLLQDQQDDVLFHSSEFLRMSQDLTRPGAVLQQNNAIKWKLDRTEGRDRMRARLLPDTEPQKELFQPKRRNTDASTRGSLPAAPPAASANVTNPRPSDAMASGQPPSAEHQGYAEGDNDGEASLQPKGGEQTVAPDDDFEMVDDPNDPEPDEAFEDKNRRVMRRLESGDLVQQVYNISRIVGLEVCEGILLVGKNALYIMDNYFQSAEGEIVNIWEAAPGDRDPFVQIITNDKNNSKGFSSRRGTQDSRSWRWHDVISVSKRRFLFRDVAIEIFFTDGRSYLLTTINPAIRDDMYLKLASKTPHTAGAATLPNPEDAWRLESLKIHEEPTQGLGAKFGGFFNSSPWNPSLRKWQRGEMSNFHYLMLVNTMAGRTFNDLTQYPVFPWILADYTSDELDLEDPATYRDLSKPMGAQTPSRRADAMERYNAAVEMEDQAPFHYGTHYSSAMVVASYLIRLPPFVQSHVTMQGGTFDHADRLFYSVERTWHSASRERGSDVRELIPEFFYLPDFLTNINGYDFGTRQGSGGKVNDVALPPWAKGDPKIFIAKHREALESPYVSQNLQSWIDLVFGYKQLGEAAVQNVNVFSPLSYRGAMDLDNASADEREHATSVIYNFGQTPHQVFTKPHPGRENMKFPAKRLDTTSYALSRIPHPLLESHERVASLIYSPKLDRLLCSSPFRLNLPPFFDKYLEWGYADHSIRFYFTENRKVAGVNENLHTGQISCIFVADSKTLVTAGEDCVVSVHSIQTAASKPVELVNRSSLFGHKTPVTTIAASKAFSTLLTVSMDGHAFLWDLNRLEFVRKLPSNRAVECARINDISGEIMLCSGPNVALYTVNGELLLDQNVCEEHDDFVQSCAFYEGSGSEWLESFLVFTGHKRGRVKIWQRTIKNGKWILELIRQLDHADARSESRANTEAAITCITPMPQLVYTGDDDGRVYEWNLIHREK</sequence>
<feature type="region of interest" description="Disordered" evidence="4">
    <location>
        <begin position="1"/>
        <end position="21"/>
    </location>
</feature>
<evidence type="ECO:0000256" key="4">
    <source>
        <dbReference type="SAM" id="MobiDB-lite"/>
    </source>
</evidence>
<dbReference type="PROSITE" id="PS50197">
    <property type="entry name" value="BEACH"/>
    <property type="match status" value="1"/>
</dbReference>
<dbReference type="SUPFAM" id="SSF50729">
    <property type="entry name" value="PH domain-like"/>
    <property type="match status" value="1"/>
</dbReference>
<keyword evidence="1 3" id="KW-0853">WD repeat</keyword>
<evidence type="ECO:0000259" key="5">
    <source>
        <dbReference type="PROSITE" id="PS50197"/>
    </source>
</evidence>
<dbReference type="CDD" id="cd06071">
    <property type="entry name" value="Beach"/>
    <property type="match status" value="1"/>
</dbReference>
<organism evidence="7 8">
    <name type="scientific">Apiospora saccharicola</name>
    <dbReference type="NCBI Taxonomy" id="335842"/>
    <lineage>
        <taxon>Eukaryota</taxon>
        <taxon>Fungi</taxon>
        <taxon>Dikarya</taxon>
        <taxon>Ascomycota</taxon>
        <taxon>Pezizomycotina</taxon>
        <taxon>Sordariomycetes</taxon>
        <taxon>Xylariomycetidae</taxon>
        <taxon>Amphisphaeriales</taxon>
        <taxon>Apiosporaceae</taxon>
        <taxon>Apiospora</taxon>
    </lineage>
</organism>
<dbReference type="PROSITE" id="PS51783">
    <property type="entry name" value="PH_BEACH"/>
    <property type="match status" value="1"/>
</dbReference>
<dbReference type="Pfam" id="PF00400">
    <property type="entry name" value="WD40"/>
    <property type="match status" value="1"/>
</dbReference>